<dbReference type="EMBL" id="GBRH01178038">
    <property type="protein sequence ID" value="JAE19858.1"/>
    <property type="molecule type" value="Transcribed_RNA"/>
</dbReference>
<sequence>MIFCKKPLIVMVAFNLKSHYFQLSCIHYKE</sequence>
<reference evidence="1" key="2">
    <citation type="journal article" date="2015" name="Data Brief">
        <title>Shoot transcriptome of the giant reed, Arundo donax.</title>
        <authorList>
            <person name="Barrero R.A."/>
            <person name="Guerrero F.D."/>
            <person name="Moolhuijzen P."/>
            <person name="Goolsby J.A."/>
            <person name="Tidwell J."/>
            <person name="Bellgard S.E."/>
            <person name="Bellgard M.I."/>
        </authorList>
    </citation>
    <scope>NUCLEOTIDE SEQUENCE</scope>
    <source>
        <tissue evidence="1">Shoot tissue taken approximately 20 cm above the soil surface</tissue>
    </source>
</reference>
<name>A0A0A9GGP3_ARUDO</name>
<protein>
    <submittedName>
        <fullName evidence="1">Uncharacterized protein</fullName>
    </submittedName>
</protein>
<organism evidence="1">
    <name type="scientific">Arundo donax</name>
    <name type="common">Giant reed</name>
    <name type="synonym">Donax arundinaceus</name>
    <dbReference type="NCBI Taxonomy" id="35708"/>
    <lineage>
        <taxon>Eukaryota</taxon>
        <taxon>Viridiplantae</taxon>
        <taxon>Streptophyta</taxon>
        <taxon>Embryophyta</taxon>
        <taxon>Tracheophyta</taxon>
        <taxon>Spermatophyta</taxon>
        <taxon>Magnoliopsida</taxon>
        <taxon>Liliopsida</taxon>
        <taxon>Poales</taxon>
        <taxon>Poaceae</taxon>
        <taxon>PACMAD clade</taxon>
        <taxon>Arundinoideae</taxon>
        <taxon>Arundineae</taxon>
        <taxon>Arundo</taxon>
    </lineage>
</organism>
<evidence type="ECO:0000313" key="1">
    <source>
        <dbReference type="EMBL" id="JAE19858.1"/>
    </source>
</evidence>
<reference evidence="1" key="1">
    <citation type="submission" date="2014-09" db="EMBL/GenBank/DDBJ databases">
        <authorList>
            <person name="Magalhaes I.L.F."/>
            <person name="Oliveira U."/>
            <person name="Santos F.R."/>
            <person name="Vidigal T.H.D.A."/>
            <person name="Brescovit A.D."/>
            <person name="Santos A.J."/>
        </authorList>
    </citation>
    <scope>NUCLEOTIDE SEQUENCE</scope>
    <source>
        <tissue evidence="1">Shoot tissue taken approximately 20 cm above the soil surface</tissue>
    </source>
</reference>
<dbReference type="AlphaFoldDB" id="A0A0A9GGP3"/>
<accession>A0A0A9GGP3</accession>
<proteinExistence type="predicted"/>